<dbReference type="RefSeq" id="WP_087479873.1">
    <property type="nucleotide sequence ID" value="NZ_AP024883.1"/>
</dbReference>
<dbReference type="PIRSF" id="PIRSF004525">
    <property type="entry name" value="Pilin_peptidase-dep_B_prd"/>
    <property type="match status" value="1"/>
</dbReference>
<evidence type="ECO:0000313" key="5">
    <source>
        <dbReference type="Proteomes" id="UP001283366"/>
    </source>
</evidence>
<dbReference type="EMBL" id="FXXI01000001">
    <property type="protein sequence ID" value="SMR99881.1"/>
    <property type="molecule type" value="Genomic_DNA"/>
</dbReference>
<dbReference type="Proteomes" id="UP001283366">
    <property type="component" value="Unassembled WGS sequence"/>
</dbReference>
<evidence type="ECO:0000313" key="2">
    <source>
        <dbReference type="EMBL" id="MDW6003329.1"/>
    </source>
</evidence>
<evidence type="ECO:0000313" key="4">
    <source>
        <dbReference type="Proteomes" id="UP000196125"/>
    </source>
</evidence>
<protein>
    <submittedName>
        <fullName evidence="2">Prepilin-type N-terminal cleavage/methylation domain-containing protein</fullName>
    </submittedName>
</protein>
<dbReference type="Proteomes" id="UP000196125">
    <property type="component" value="Unassembled WGS sequence"/>
</dbReference>
<dbReference type="NCBIfam" id="TIGR02532">
    <property type="entry name" value="IV_pilin_GFxxxE"/>
    <property type="match status" value="1"/>
</dbReference>
<dbReference type="EMBL" id="JAWRCO010000001">
    <property type="protein sequence ID" value="MDW6003329.1"/>
    <property type="molecule type" value="Genomic_DNA"/>
</dbReference>
<keyword evidence="5" id="KW-1185">Reference proteome</keyword>
<dbReference type="OrthoDB" id="5865913at2"/>
<evidence type="ECO:0000313" key="3">
    <source>
        <dbReference type="EMBL" id="SMR99881.1"/>
    </source>
</evidence>
<reference evidence="3 4" key="1">
    <citation type="submission" date="2017-05" db="EMBL/GenBank/DDBJ databases">
        <authorList>
            <person name="Song R."/>
            <person name="Chenine A.L."/>
            <person name="Ruprecht R.M."/>
        </authorList>
    </citation>
    <scope>NUCLEOTIDE SEQUENCE [LARGE SCALE GENOMIC DNA]</scope>
    <source>
        <strain evidence="3 4">CECT 7927</strain>
    </source>
</reference>
<accession>A0A1Y6IS70</accession>
<reference evidence="2 5" key="2">
    <citation type="submission" date="2023-11" db="EMBL/GenBank/DDBJ databases">
        <title>Plant-associative lifestyle of Vibrio porteresiae and its evolutionary dynamics.</title>
        <authorList>
            <person name="Rameshkumar N."/>
            <person name="Kirti K."/>
        </authorList>
    </citation>
    <scope>NUCLEOTIDE SEQUENCE [LARGE SCALE GENOMIC DNA]</scope>
    <source>
        <strain evidence="2 5">MSSRF38</strain>
    </source>
</reference>
<keyword evidence="1" id="KW-1133">Transmembrane helix</keyword>
<organism evidence="3 4">
    <name type="scientific">Vibrio mangrovi</name>
    <dbReference type="NCBI Taxonomy" id="474394"/>
    <lineage>
        <taxon>Bacteria</taxon>
        <taxon>Pseudomonadati</taxon>
        <taxon>Pseudomonadota</taxon>
        <taxon>Gammaproteobacteria</taxon>
        <taxon>Vibrionales</taxon>
        <taxon>Vibrionaceae</taxon>
        <taxon>Vibrio</taxon>
    </lineage>
</organism>
<keyword evidence="1" id="KW-0812">Transmembrane</keyword>
<feature type="transmembrane region" description="Helical" evidence="1">
    <location>
        <begin position="12"/>
        <end position="36"/>
    </location>
</feature>
<dbReference type="InterPro" id="IPR016419">
    <property type="entry name" value="Prepilin_Pept-dep_B_prd"/>
</dbReference>
<sequence length="216" mass="24387">MIHYSYIGQRGLTLLEVLLASVLSSVLILTLSRLIVSEVKVAERLSRKIQLHQQLRASLALMKRSLLTAGFDASSQEAVLLNDSQRLTDVQPEKNQVGYVYQMNKEHQSDFHHVVYQQADSISGVPVLRLCEKQTGKRLTFKQAAFSGESGPCFSVFDPEWVSVDSFQVSYQSLRPLPAKERSSGWISVHLALSLVQEPSIQESADFSFLQRHWRP</sequence>
<name>A0A1Y6IS70_9VIBR</name>
<proteinExistence type="predicted"/>
<gene>
    <name evidence="2" type="ORF">SBX37_10765</name>
    <name evidence="3" type="ORF">VIM7927_01116</name>
</gene>
<dbReference type="AlphaFoldDB" id="A0A1Y6IS70"/>
<keyword evidence="1" id="KW-0472">Membrane</keyword>
<dbReference type="PROSITE" id="PS00409">
    <property type="entry name" value="PROKAR_NTER_METHYL"/>
    <property type="match status" value="1"/>
</dbReference>
<dbReference type="InterPro" id="IPR012902">
    <property type="entry name" value="N_methyl_site"/>
</dbReference>
<evidence type="ECO:0000256" key="1">
    <source>
        <dbReference type="SAM" id="Phobius"/>
    </source>
</evidence>